<evidence type="ECO:0000313" key="11">
    <source>
        <dbReference type="Proteomes" id="UP000054107"/>
    </source>
</evidence>
<dbReference type="GO" id="GO:0015179">
    <property type="term" value="F:L-amino acid transmembrane transporter activity"/>
    <property type="evidence" value="ECO:0007669"/>
    <property type="project" value="TreeGrafter"/>
</dbReference>
<feature type="transmembrane region" description="Helical" evidence="8">
    <location>
        <begin position="349"/>
        <end position="369"/>
    </location>
</feature>
<dbReference type="EMBL" id="LN729858">
    <property type="protein sequence ID" value="CEP13531.1"/>
    <property type="molecule type" value="Genomic_DNA"/>
</dbReference>
<evidence type="ECO:0000256" key="3">
    <source>
        <dbReference type="ARBA" id="ARBA00022448"/>
    </source>
</evidence>
<evidence type="ECO:0000256" key="2">
    <source>
        <dbReference type="ARBA" id="ARBA00008066"/>
    </source>
</evidence>
<dbReference type="PANTHER" id="PTHR22950">
    <property type="entry name" value="AMINO ACID TRANSPORTER"/>
    <property type="match status" value="1"/>
</dbReference>
<keyword evidence="4 8" id="KW-0812">Transmembrane</keyword>
<proteinExistence type="inferred from homology"/>
<feature type="transmembrane region" description="Helical" evidence="8">
    <location>
        <begin position="187"/>
        <end position="210"/>
    </location>
</feature>
<dbReference type="GO" id="GO:0005774">
    <property type="term" value="C:vacuolar membrane"/>
    <property type="evidence" value="ECO:0007669"/>
    <property type="project" value="TreeGrafter"/>
</dbReference>
<feature type="transmembrane region" description="Helical" evidence="8">
    <location>
        <begin position="118"/>
        <end position="143"/>
    </location>
</feature>
<keyword evidence="3" id="KW-0813">Transport</keyword>
<feature type="transmembrane region" description="Helical" evidence="8">
    <location>
        <begin position="222"/>
        <end position="240"/>
    </location>
</feature>
<evidence type="ECO:0000256" key="7">
    <source>
        <dbReference type="ARBA" id="ARBA00023136"/>
    </source>
</evidence>
<evidence type="ECO:0000256" key="6">
    <source>
        <dbReference type="ARBA" id="ARBA00022989"/>
    </source>
</evidence>
<accession>A0A0B7NEZ7</accession>
<comment type="similarity">
    <text evidence="2">Belongs to the amino acid/polyamine transporter 2 family.</text>
</comment>
<dbReference type="STRING" id="35722.A0A0B7NEZ7"/>
<dbReference type="InterPro" id="IPR013057">
    <property type="entry name" value="AA_transpt_TM"/>
</dbReference>
<evidence type="ECO:0000313" key="10">
    <source>
        <dbReference type="EMBL" id="CEP13531.1"/>
    </source>
</evidence>
<feature type="transmembrane region" description="Helical" evidence="8">
    <location>
        <begin position="261"/>
        <end position="283"/>
    </location>
</feature>
<comment type="subcellular location">
    <subcellularLocation>
        <location evidence="1">Membrane</location>
        <topology evidence="1">Multi-pass membrane protein</topology>
    </subcellularLocation>
</comment>
<name>A0A0B7NEZ7_9FUNG</name>
<evidence type="ECO:0000256" key="4">
    <source>
        <dbReference type="ARBA" id="ARBA00022692"/>
    </source>
</evidence>
<sequence>MKNGTPNEVLAIENKGTSVTSNDFDSEIASEKNYGQIDRSNAGSSLLAYFNVVCVVAGTGILGLPMALKQGGWVGLVILFLAWSMSIYTASLLIKCLYAGGGDKQRLATYKEVATASFGVVGGWVTFFFNAWILLGGPVLYLVLSGQNLNALCKGTVAEIGDTPWIIISCIVVAIPFILVKTMKDIAWISALGVVAIVITVLVVLIMSAIDKPNQVYIHHDVVIWDMFPIALSTIAFSFGGNVVYPHIEASMKKPQDWTKVAAGGLSTCAALYLIVAVCGYLVYGFNVSNPIYNSLPDNAGRIVAIVVITVNVLTSAPIYTTSFSLDIEEMWNISVERFGRVKEFLIRASLRILIMAVVCVIACTVPHFGTLMSLIGAFGNCTLIFIFPVAFYLKLTGIRNKKLIELTWCFFVVLLGLVGLIFGTIEAIKQLIVDFS</sequence>
<organism evidence="10 11">
    <name type="scientific">Parasitella parasitica</name>
    <dbReference type="NCBI Taxonomy" id="35722"/>
    <lineage>
        <taxon>Eukaryota</taxon>
        <taxon>Fungi</taxon>
        <taxon>Fungi incertae sedis</taxon>
        <taxon>Mucoromycota</taxon>
        <taxon>Mucoromycotina</taxon>
        <taxon>Mucoromycetes</taxon>
        <taxon>Mucorales</taxon>
        <taxon>Mucorineae</taxon>
        <taxon>Mucoraceae</taxon>
        <taxon>Parasitella</taxon>
    </lineage>
</organism>
<dbReference type="OrthoDB" id="40134at2759"/>
<dbReference type="PANTHER" id="PTHR22950:SF692">
    <property type="entry name" value="TRANSMEMBRANE AMINO ACID TRANSPORTER FAMILY PROTEIN"/>
    <property type="match status" value="1"/>
</dbReference>
<feature type="transmembrane region" description="Helical" evidence="8">
    <location>
        <begin position="406"/>
        <end position="426"/>
    </location>
</feature>
<protein>
    <recommendedName>
        <fullName evidence="9">Amino acid transporter transmembrane domain-containing protein</fullName>
    </recommendedName>
</protein>
<dbReference type="Pfam" id="PF01490">
    <property type="entry name" value="Aa_trans"/>
    <property type="match status" value="1"/>
</dbReference>
<feature type="transmembrane region" description="Helical" evidence="8">
    <location>
        <begin position="163"/>
        <end position="180"/>
    </location>
</feature>
<dbReference type="Proteomes" id="UP000054107">
    <property type="component" value="Unassembled WGS sequence"/>
</dbReference>
<keyword evidence="11" id="KW-1185">Reference proteome</keyword>
<evidence type="ECO:0000256" key="8">
    <source>
        <dbReference type="SAM" id="Phobius"/>
    </source>
</evidence>
<keyword evidence="6 8" id="KW-1133">Transmembrane helix</keyword>
<feature type="transmembrane region" description="Helical" evidence="8">
    <location>
        <begin position="303"/>
        <end position="328"/>
    </location>
</feature>
<reference evidence="10 11" key="1">
    <citation type="submission" date="2014-09" db="EMBL/GenBank/DDBJ databases">
        <authorList>
            <person name="Ellenberger Sabrina"/>
        </authorList>
    </citation>
    <scope>NUCLEOTIDE SEQUENCE [LARGE SCALE GENOMIC DNA]</scope>
    <source>
        <strain evidence="10 11">CBS 412.66</strain>
    </source>
</reference>
<feature type="transmembrane region" description="Helical" evidence="8">
    <location>
        <begin position="375"/>
        <end position="394"/>
    </location>
</feature>
<evidence type="ECO:0000256" key="1">
    <source>
        <dbReference type="ARBA" id="ARBA00004141"/>
    </source>
</evidence>
<feature type="domain" description="Amino acid transporter transmembrane" evidence="9">
    <location>
        <begin position="44"/>
        <end position="429"/>
    </location>
</feature>
<feature type="transmembrane region" description="Helical" evidence="8">
    <location>
        <begin position="73"/>
        <end position="98"/>
    </location>
</feature>
<gene>
    <name evidence="10" type="primary">PARPA_07615.1 scaffold 28606</name>
</gene>
<feature type="transmembrane region" description="Helical" evidence="8">
    <location>
        <begin position="46"/>
        <end position="67"/>
    </location>
</feature>
<keyword evidence="5" id="KW-0029">Amino-acid transport</keyword>
<dbReference type="AlphaFoldDB" id="A0A0B7NEZ7"/>
<keyword evidence="7 8" id="KW-0472">Membrane</keyword>
<evidence type="ECO:0000256" key="5">
    <source>
        <dbReference type="ARBA" id="ARBA00022970"/>
    </source>
</evidence>
<evidence type="ECO:0000259" key="9">
    <source>
        <dbReference type="Pfam" id="PF01490"/>
    </source>
</evidence>